<dbReference type="PANTHER" id="PTHR31409:SF0">
    <property type="entry name" value="WASH COMPLEX SUBUNIT 4"/>
    <property type="match status" value="1"/>
</dbReference>
<evidence type="ECO:0000313" key="3">
    <source>
        <dbReference type="EMBL" id="MFH4975505.1"/>
    </source>
</evidence>
<evidence type="ECO:0000259" key="2">
    <source>
        <dbReference type="Pfam" id="PF14745"/>
    </source>
</evidence>
<feature type="domain" description="WASH complex subunit 7 central" evidence="1">
    <location>
        <begin position="576"/>
        <end position="855"/>
    </location>
</feature>
<reference evidence="3 4" key="1">
    <citation type="submission" date="2024-08" db="EMBL/GenBank/DDBJ databases">
        <title>Gnathostoma spinigerum genome.</title>
        <authorList>
            <person name="Gonzalez-Bertolin B."/>
            <person name="Monzon S."/>
            <person name="Zaballos A."/>
            <person name="Jimenez P."/>
            <person name="Dekumyoy P."/>
            <person name="Varona S."/>
            <person name="Cuesta I."/>
            <person name="Sumanam S."/>
            <person name="Adisakwattana P."/>
            <person name="Gasser R.B."/>
            <person name="Hernandez-Gonzalez A."/>
            <person name="Young N.D."/>
            <person name="Perteguer M.J."/>
        </authorList>
    </citation>
    <scope>NUCLEOTIDE SEQUENCE [LARGE SCALE GENOMIC DNA]</scope>
    <source>
        <strain evidence="3">AL3</strain>
        <tissue evidence="3">Liver</tissue>
    </source>
</reference>
<keyword evidence="4" id="KW-1185">Reference proteome</keyword>
<gene>
    <name evidence="3" type="ORF">AB6A40_002214</name>
</gene>
<protein>
    <recommendedName>
        <fullName evidence="5">WASH complex subunit 7</fullName>
    </recommendedName>
</protein>
<dbReference type="EMBL" id="JBGFUD010000941">
    <property type="protein sequence ID" value="MFH4975505.1"/>
    <property type="molecule type" value="Genomic_DNA"/>
</dbReference>
<sequence length="931" mass="106652">MVSTIMDEAKRERASAAELRRFSTIVNNLTKFENDTRFSFNPCFFLKSPSRTTEQLPSQIQSGNPIVDKCINVLATLASEVNILDDYAHRHVFPTILLYGEDADQSMQVKGHELVEISEFLPFLQEASMFVSRCNEVFRNILLQLHSVFSSKEDVWKRMRGRSLKGVWNTLGQLLSLLVILDEVIQNQKLVKLHWSSFLRSLSLLQYNPSQFNIDSTRLKSLQTVLTQMDAQLLTGVTFQNCCQQKLGVDFNADSKFVEHLRTVTLAMYETWEKAAAEDLPDQRQLIGILSLAVLHSFLSRAVEKRLIRSIWNSNRKLPFFNIMGNIIWTPCDFLLKSVQSISKVIDSKSISSMRSLRFAVYEQQEASLSNEFTINANNAFLEWQSQMVTSLEHWPNESVREEVSRRISLFLKGVRQADSLCRLLKSIVAGHLCENRPIARSSAINVLHLIEIVMSIKKTFFAWWDEILESCQQAVQQWSSHLLTLVSKIKDSLRSYSEPSYETMDVISMFRVAENALCGAVTVDSLFIVELVLDMAHHTKLFSSTDLKELEEIISRMNSTCDFGRIIARVCDCSFLFWHRALISTYFESLLEDFSANVESFFAALNDVGNMIKMCSHPQREVLLSHFQTDTRKLFEKEFMMKLYSAVENDLRFSLHSSLRVGAGESSASRDISVLHLMKLLQVEPFSLGDEVIDIKRLTELYLERSFYNLTAVALHDSHIYTTMRLIAAKKYGLNLCESSLPFQKLDQGLDVLAVTRELGHFVSKYSYNLNAQFFIEKESKNKQLNVLTVEHIANSIRTHGMGIMNTAINCAYQCLKTKLFTFSQFLYDDQVKGQLIKEARYFRKNSDKLGKKVSYLHLTYLIIKSIRISANVASTKYGAANAMSHHDGSVAHSKDLKRRTYHRMHLSCAVDTMHVYICEQNKAYVLNLV</sequence>
<dbReference type="AlphaFoldDB" id="A0ABD6E740"/>
<dbReference type="InterPro" id="IPR027307">
    <property type="entry name" value="WASH7"/>
</dbReference>
<dbReference type="Pfam" id="PF14745">
    <property type="entry name" value="WASH-4_N"/>
    <property type="match status" value="1"/>
</dbReference>
<name>A0ABD6E740_9BILA</name>
<proteinExistence type="predicted"/>
<dbReference type="InterPro" id="IPR028282">
    <property type="entry name" value="WASH-7_central"/>
</dbReference>
<organism evidence="3 4">
    <name type="scientific">Gnathostoma spinigerum</name>
    <dbReference type="NCBI Taxonomy" id="75299"/>
    <lineage>
        <taxon>Eukaryota</taxon>
        <taxon>Metazoa</taxon>
        <taxon>Ecdysozoa</taxon>
        <taxon>Nematoda</taxon>
        <taxon>Chromadorea</taxon>
        <taxon>Rhabditida</taxon>
        <taxon>Spirurina</taxon>
        <taxon>Gnathostomatomorpha</taxon>
        <taxon>Gnathostomatoidea</taxon>
        <taxon>Gnathostomatidae</taxon>
        <taxon>Gnathostoma</taxon>
    </lineage>
</organism>
<dbReference type="Pfam" id="PF14744">
    <property type="entry name" value="WASH-7_mid"/>
    <property type="match status" value="1"/>
</dbReference>
<evidence type="ECO:0000313" key="4">
    <source>
        <dbReference type="Proteomes" id="UP001608902"/>
    </source>
</evidence>
<dbReference type="InterPro" id="IPR028191">
    <property type="entry name" value="WASH-4_N"/>
</dbReference>
<comment type="caution">
    <text evidence="3">The sequence shown here is derived from an EMBL/GenBank/DDBJ whole genome shotgun (WGS) entry which is preliminary data.</text>
</comment>
<evidence type="ECO:0000259" key="1">
    <source>
        <dbReference type="Pfam" id="PF14744"/>
    </source>
</evidence>
<accession>A0ABD6E740</accession>
<feature type="domain" description="WASH complex subunit 4 N-terminal" evidence="2">
    <location>
        <begin position="53"/>
        <end position="575"/>
    </location>
</feature>
<dbReference type="PANTHER" id="PTHR31409">
    <property type="entry name" value="WASH COMPLEX SUBUNIT 4"/>
    <property type="match status" value="1"/>
</dbReference>
<evidence type="ECO:0008006" key="5">
    <source>
        <dbReference type="Google" id="ProtNLM"/>
    </source>
</evidence>
<dbReference type="Proteomes" id="UP001608902">
    <property type="component" value="Unassembled WGS sequence"/>
</dbReference>